<feature type="domain" description="Transposase TnpC homeodomain" evidence="3">
    <location>
        <begin position="54"/>
        <end position="103"/>
    </location>
</feature>
<evidence type="ECO:0000259" key="3">
    <source>
        <dbReference type="Pfam" id="PF13007"/>
    </source>
</evidence>
<evidence type="ECO:0000256" key="2">
    <source>
        <dbReference type="SAM" id="MobiDB-lite"/>
    </source>
</evidence>
<feature type="region of interest" description="Disordered" evidence="2">
    <location>
        <begin position="66"/>
        <end position="107"/>
    </location>
</feature>
<evidence type="ECO:0000313" key="5">
    <source>
        <dbReference type="Proteomes" id="UP000012589"/>
    </source>
</evidence>
<name>N1ZY52_9FIRM</name>
<dbReference type="Pfam" id="PF13007">
    <property type="entry name" value="LZ_Tnp_IS66"/>
    <property type="match status" value="1"/>
</dbReference>
<dbReference type="InterPro" id="IPR024463">
    <property type="entry name" value="Transposase_TnpC_homeodom"/>
</dbReference>
<feature type="compositionally biased region" description="Basic residues" evidence="2">
    <location>
        <begin position="97"/>
        <end position="107"/>
    </location>
</feature>
<dbReference type="PATRIC" id="fig|1235802.3.peg.4270"/>
<sequence>MPVNIEEHIRLLEAMVEQQKIHIQSQDARILEQEQTIAELRTLVDELRLLKAGLEETLDEFKRHLFGTKSEKTKTTPDSTVDETENPPVKTTVKEHTRMKKKKSQEG</sequence>
<gene>
    <name evidence="4" type="ORF">C823_04034</name>
</gene>
<feature type="coiled-coil region" evidence="1">
    <location>
        <begin position="30"/>
        <end position="64"/>
    </location>
</feature>
<keyword evidence="5" id="KW-1185">Reference proteome</keyword>
<dbReference type="AlphaFoldDB" id="N1ZY52"/>
<proteinExistence type="predicted"/>
<dbReference type="Proteomes" id="UP000012589">
    <property type="component" value="Unassembled WGS sequence"/>
</dbReference>
<dbReference type="EMBL" id="AQFT01000124">
    <property type="protein sequence ID" value="EMZ21947.1"/>
    <property type="molecule type" value="Genomic_DNA"/>
</dbReference>
<reference evidence="4 5" key="1">
    <citation type="journal article" date="2014" name="Genome Announc.">
        <title>Draft genome sequences of the altered schaedler flora, a defined bacterial community from gnotobiotic mice.</title>
        <authorList>
            <person name="Wannemuehler M.J."/>
            <person name="Overstreet A.M."/>
            <person name="Ward D.V."/>
            <person name="Phillips G.J."/>
        </authorList>
    </citation>
    <scope>NUCLEOTIDE SEQUENCE [LARGE SCALE GENOMIC DNA]</scope>
    <source>
        <strain evidence="4 5">ASF492</strain>
    </source>
</reference>
<accession>N1ZY52</accession>
<organism evidence="4 5">
    <name type="scientific">Eubacterium plexicaudatum ASF492</name>
    <dbReference type="NCBI Taxonomy" id="1235802"/>
    <lineage>
        <taxon>Bacteria</taxon>
        <taxon>Bacillati</taxon>
        <taxon>Bacillota</taxon>
        <taxon>Clostridia</taxon>
        <taxon>Eubacteriales</taxon>
        <taxon>Eubacteriaceae</taxon>
        <taxon>Eubacterium</taxon>
    </lineage>
</organism>
<dbReference type="HOGENOM" id="CLU_2206101_0_0_9"/>
<keyword evidence="1" id="KW-0175">Coiled coil</keyword>
<feature type="compositionally biased region" description="Basic and acidic residues" evidence="2">
    <location>
        <begin position="66"/>
        <end position="75"/>
    </location>
</feature>
<evidence type="ECO:0000256" key="1">
    <source>
        <dbReference type="SAM" id="Coils"/>
    </source>
</evidence>
<protein>
    <recommendedName>
        <fullName evidence="3">Transposase TnpC homeodomain domain-containing protein</fullName>
    </recommendedName>
</protein>
<comment type="caution">
    <text evidence="4">The sequence shown here is derived from an EMBL/GenBank/DDBJ whole genome shotgun (WGS) entry which is preliminary data.</text>
</comment>
<evidence type="ECO:0000313" key="4">
    <source>
        <dbReference type="EMBL" id="EMZ21947.1"/>
    </source>
</evidence>